<name>A0A3B1CWZ9_9ZZZZ</name>
<dbReference type="InterPro" id="IPR035956">
    <property type="entry name" value="RimP_N_sf"/>
</dbReference>
<sequence>MSSTIIESVREVAEPVGRAEGVNVVDIELAGTAGSLVLKIYIDKDGGVTVEDCARVSSQLGLVLEAEETIKNAYTLEVSSMGLTRKLKKPLDFQQSIGSLAMIKTRGAVIPGGKTLVTIDDANNDNVTVTIKDSGDKLTLSYSDIARANLEIEF</sequence>
<evidence type="ECO:0000259" key="4">
    <source>
        <dbReference type="Pfam" id="PF17384"/>
    </source>
</evidence>
<dbReference type="Gene3D" id="3.30.300.70">
    <property type="entry name" value="RimP-like superfamily, N-terminal"/>
    <property type="match status" value="1"/>
</dbReference>
<dbReference type="CDD" id="cd01734">
    <property type="entry name" value="YlxS_C"/>
    <property type="match status" value="1"/>
</dbReference>
<dbReference type="HAMAP" id="MF_01077">
    <property type="entry name" value="RimP"/>
    <property type="match status" value="1"/>
</dbReference>
<evidence type="ECO:0000259" key="3">
    <source>
        <dbReference type="Pfam" id="PF02576"/>
    </source>
</evidence>
<evidence type="ECO:0000256" key="1">
    <source>
        <dbReference type="ARBA" id="ARBA00022490"/>
    </source>
</evidence>
<dbReference type="InterPro" id="IPR028989">
    <property type="entry name" value="RimP_N"/>
</dbReference>
<feature type="domain" description="Ribosome maturation factor RimP N-terminal" evidence="3">
    <location>
        <begin position="13"/>
        <end position="83"/>
    </location>
</feature>
<proteinExistence type="inferred from homology"/>
<dbReference type="GO" id="GO:0000028">
    <property type="term" value="P:ribosomal small subunit assembly"/>
    <property type="evidence" value="ECO:0007669"/>
    <property type="project" value="TreeGrafter"/>
</dbReference>
<dbReference type="GO" id="GO:0006412">
    <property type="term" value="P:translation"/>
    <property type="evidence" value="ECO:0007669"/>
    <property type="project" value="TreeGrafter"/>
</dbReference>
<keyword evidence="2" id="KW-0690">Ribosome biogenesis</keyword>
<dbReference type="GO" id="GO:0005829">
    <property type="term" value="C:cytosol"/>
    <property type="evidence" value="ECO:0007669"/>
    <property type="project" value="TreeGrafter"/>
</dbReference>
<dbReference type="FunFam" id="3.30.300.70:FF:000001">
    <property type="entry name" value="Ribosome maturation factor RimP"/>
    <property type="match status" value="1"/>
</dbReference>
<dbReference type="Pfam" id="PF02576">
    <property type="entry name" value="RimP_N"/>
    <property type="match status" value="1"/>
</dbReference>
<dbReference type="SUPFAM" id="SSF74942">
    <property type="entry name" value="YhbC-like, C-terminal domain"/>
    <property type="match status" value="1"/>
</dbReference>
<evidence type="ECO:0000256" key="2">
    <source>
        <dbReference type="ARBA" id="ARBA00022517"/>
    </source>
</evidence>
<dbReference type="AlphaFoldDB" id="A0A3B1CWZ9"/>
<feature type="domain" description="Ribosome maturation factor RimP C-terminal" evidence="4">
    <location>
        <begin position="87"/>
        <end position="154"/>
    </location>
</feature>
<protein>
    <submittedName>
        <fullName evidence="5">Bacterial ribosome SSU maturation protein RimP</fullName>
    </submittedName>
</protein>
<dbReference type="InterPro" id="IPR003728">
    <property type="entry name" value="Ribosome_maturation_RimP"/>
</dbReference>
<dbReference type="InterPro" id="IPR036847">
    <property type="entry name" value="RimP_C_sf"/>
</dbReference>
<dbReference type="EMBL" id="UOGC01000153">
    <property type="protein sequence ID" value="VAX23755.1"/>
    <property type="molecule type" value="Genomic_DNA"/>
</dbReference>
<reference evidence="5" key="1">
    <citation type="submission" date="2018-06" db="EMBL/GenBank/DDBJ databases">
        <authorList>
            <person name="Zhirakovskaya E."/>
        </authorList>
    </citation>
    <scope>NUCLEOTIDE SEQUENCE</scope>
</reference>
<keyword evidence="1" id="KW-0963">Cytoplasm</keyword>
<dbReference type="PANTHER" id="PTHR33867">
    <property type="entry name" value="RIBOSOME MATURATION FACTOR RIMP"/>
    <property type="match status" value="1"/>
</dbReference>
<accession>A0A3B1CWZ9</accession>
<dbReference type="SUPFAM" id="SSF75420">
    <property type="entry name" value="YhbC-like, N-terminal domain"/>
    <property type="match status" value="1"/>
</dbReference>
<dbReference type="Pfam" id="PF17384">
    <property type="entry name" value="DUF150_C"/>
    <property type="match status" value="1"/>
</dbReference>
<evidence type="ECO:0000313" key="5">
    <source>
        <dbReference type="EMBL" id="VAX23755.1"/>
    </source>
</evidence>
<organism evidence="5">
    <name type="scientific">hydrothermal vent metagenome</name>
    <dbReference type="NCBI Taxonomy" id="652676"/>
    <lineage>
        <taxon>unclassified sequences</taxon>
        <taxon>metagenomes</taxon>
        <taxon>ecological metagenomes</taxon>
    </lineage>
</organism>
<dbReference type="InterPro" id="IPR028998">
    <property type="entry name" value="RimP_C"/>
</dbReference>
<dbReference type="PANTHER" id="PTHR33867:SF1">
    <property type="entry name" value="RIBOSOME MATURATION FACTOR RIMP"/>
    <property type="match status" value="1"/>
</dbReference>
<gene>
    <name evidence="5" type="ORF">MNBD_NITROSPINAE01-914</name>
</gene>